<gene>
    <name evidence="1" type="ORF">I4I82_15380</name>
</gene>
<comment type="caution">
    <text evidence="1">The sequence shown here is derived from an EMBL/GenBank/DDBJ whole genome shotgun (WGS) entry which is preliminary data.</text>
</comment>
<keyword evidence="2" id="KW-1185">Reference proteome</keyword>
<protein>
    <submittedName>
        <fullName evidence="1">Uncharacterized protein</fullName>
    </submittedName>
</protein>
<reference evidence="1 2" key="1">
    <citation type="submission" date="2020-11" db="EMBL/GenBank/DDBJ databases">
        <title>Pseudonocardia abyssalis sp. nov. and Pseudonocardia oceani sp. nov., description and phylogenomic analysis of two novel actinomycetes isolated from the deep Southern Ocean.</title>
        <authorList>
            <person name="Parra J."/>
        </authorList>
    </citation>
    <scope>NUCLEOTIDE SEQUENCE [LARGE SCALE GENOMIC DNA]</scope>
    <source>
        <strain evidence="2">KRD185</strain>
    </source>
</reference>
<proteinExistence type="predicted"/>
<name>A0ABS6UA64_9PSEU</name>
<accession>A0ABS6UA64</accession>
<dbReference type="EMBL" id="JADQDF010000001">
    <property type="protein sequence ID" value="MBW0129049.1"/>
    <property type="molecule type" value="Genomic_DNA"/>
</dbReference>
<dbReference type="RefSeq" id="WP_218592511.1">
    <property type="nucleotide sequence ID" value="NZ_JADQDE010000178.1"/>
</dbReference>
<sequence>MLQNFKVDQARTFVSLLLLGVDAKTAFGDPYRQEVSKDGTPKWTAQIAAEFVAFGRPQRELINVGLVSDKNPGENLAPGTPVEVADFEIGVMEKKNREGQVVGVQVWYRAGGLRPVSAGSKPRPAAEAVA</sequence>
<evidence type="ECO:0000313" key="2">
    <source>
        <dbReference type="Proteomes" id="UP000694300"/>
    </source>
</evidence>
<evidence type="ECO:0000313" key="1">
    <source>
        <dbReference type="EMBL" id="MBW0129049.1"/>
    </source>
</evidence>
<organism evidence="1 2">
    <name type="scientific">Pseudonocardia oceani</name>
    <dbReference type="NCBI Taxonomy" id="2792013"/>
    <lineage>
        <taxon>Bacteria</taxon>
        <taxon>Bacillati</taxon>
        <taxon>Actinomycetota</taxon>
        <taxon>Actinomycetes</taxon>
        <taxon>Pseudonocardiales</taxon>
        <taxon>Pseudonocardiaceae</taxon>
        <taxon>Pseudonocardia</taxon>
    </lineage>
</organism>
<dbReference type="Proteomes" id="UP000694300">
    <property type="component" value="Unassembled WGS sequence"/>
</dbReference>